<feature type="compositionally biased region" description="Basic and acidic residues" evidence="1">
    <location>
        <begin position="72"/>
        <end position="86"/>
    </location>
</feature>
<comment type="caution">
    <text evidence="4">The sequence shown here is derived from an EMBL/GenBank/DDBJ whole genome shotgun (WGS) entry which is preliminary data.</text>
</comment>
<accession>A0A178FDE1</accession>
<evidence type="ECO:0000313" key="5">
    <source>
        <dbReference type="Proteomes" id="UP000243519"/>
    </source>
</evidence>
<feature type="domain" description="Pinin/SDK/MemA protein" evidence="3">
    <location>
        <begin position="83"/>
        <end position="197"/>
    </location>
</feature>
<dbReference type="Pfam" id="PF04696">
    <property type="entry name" value="Pinin_SDK_memA"/>
    <property type="match status" value="1"/>
</dbReference>
<feature type="region of interest" description="Disordered" evidence="1">
    <location>
        <begin position="200"/>
        <end position="263"/>
    </location>
</feature>
<dbReference type="AlphaFoldDB" id="A0A178FDE1"/>
<dbReference type="Proteomes" id="UP000243519">
    <property type="component" value="Unassembled WGS sequence"/>
</dbReference>
<evidence type="ECO:0008006" key="6">
    <source>
        <dbReference type="Google" id="ProtNLM"/>
    </source>
</evidence>
<dbReference type="GO" id="GO:0016020">
    <property type="term" value="C:membrane"/>
    <property type="evidence" value="ECO:0007669"/>
    <property type="project" value="TreeGrafter"/>
</dbReference>
<evidence type="ECO:0000256" key="1">
    <source>
        <dbReference type="SAM" id="MobiDB-lite"/>
    </source>
</evidence>
<feature type="compositionally biased region" description="Polar residues" evidence="1">
    <location>
        <begin position="98"/>
        <end position="107"/>
    </location>
</feature>
<feature type="compositionally biased region" description="Basic and acidic residues" evidence="1">
    <location>
        <begin position="237"/>
        <end position="246"/>
    </location>
</feature>
<dbReference type="InterPro" id="IPR029058">
    <property type="entry name" value="AB_hydrolase_fold"/>
</dbReference>
<keyword evidence="5" id="KW-1185">Reference proteome</keyword>
<dbReference type="PANTHER" id="PTHR43798">
    <property type="entry name" value="MONOACYLGLYCEROL LIPASE"/>
    <property type="match status" value="1"/>
</dbReference>
<feature type="region of interest" description="Disordered" evidence="1">
    <location>
        <begin position="1"/>
        <end position="117"/>
    </location>
</feature>
<dbReference type="PRINTS" id="PR00412">
    <property type="entry name" value="EPOXHYDRLASE"/>
</dbReference>
<dbReference type="GO" id="GO:0046464">
    <property type="term" value="P:acylglycerol catabolic process"/>
    <property type="evidence" value="ECO:0007669"/>
    <property type="project" value="TreeGrafter"/>
</dbReference>
<dbReference type="OrthoDB" id="330772at2759"/>
<dbReference type="PANTHER" id="PTHR43798:SF26">
    <property type="entry name" value="HYDROLASE, PUTATIVE (AFU_ORTHOLOGUE AFUA_2G16900)-RELATED"/>
    <property type="match status" value="1"/>
</dbReference>
<dbReference type="InterPro" id="IPR000639">
    <property type="entry name" value="Epox_hydrolase-like"/>
</dbReference>
<dbReference type="InterPro" id="IPR050266">
    <property type="entry name" value="AB_hydrolase_sf"/>
</dbReference>
<dbReference type="EMBL" id="LHPN01000009">
    <property type="protein sequence ID" value="OAL70451.1"/>
    <property type="molecule type" value="Genomic_DNA"/>
</dbReference>
<dbReference type="SUPFAM" id="SSF53474">
    <property type="entry name" value="alpha/beta-Hydrolases"/>
    <property type="match status" value="1"/>
</dbReference>
<dbReference type="Pfam" id="PF00561">
    <property type="entry name" value="Abhydrolase_1"/>
    <property type="match status" value="1"/>
</dbReference>
<proteinExistence type="predicted"/>
<name>A0A178FDE1_TRIVO</name>
<evidence type="ECO:0000313" key="4">
    <source>
        <dbReference type="EMBL" id="OAL70451.1"/>
    </source>
</evidence>
<reference evidence="4 5" key="1">
    <citation type="submission" date="2016-05" db="EMBL/GenBank/DDBJ databases">
        <title>Genome sequencing of Trichophyton violaceum CMCC(F)T3l isolated from hair.</title>
        <authorList>
            <person name="Zhan P."/>
            <person name="Tao Y."/>
            <person name="Liu W."/>
        </authorList>
    </citation>
    <scope>NUCLEOTIDE SEQUENCE [LARGE SCALE GENOMIC DNA]</scope>
    <source>
        <strain evidence="5">CMCC(F)T3l</strain>
    </source>
</reference>
<feature type="compositionally biased region" description="Polar residues" evidence="1">
    <location>
        <begin position="248"/>
        <end position="263"/>
    </location>
</feature>
<dbReference type="InterPro" id="IPR000073">
    <property type="entry name" value="AB_hydrolase_1"/>
</dbReference>
<feature type="domain" description="AB hydrolase-1" evidence="2">
    <location>
        <begin position="316"/>
        <end position="437"/>
    </location>
</feature>
<gene>
    <name evidence="4" type="ORF">A7D00_5417</name>
</gene>
<dbReference type="InterPro" id="IPR006786">
    <property type="entry name" value="Pinin_SDK_MemA"/>
</dbReference>
<evidence type="ECO:0000259" key="3">
    <source>
        <dbReference type="Pfam" id="PF04696"/>
    </source>
</evidence>
<protein>
    <recommendedName>
        <fullName evidence="6">AB hydrolase-1 domain-containing protein</fullName>
    </recommendedName>
</protein>
<feature type="compositionally biased region" description="Basic and acidic residues" evidence="1">
    <location>
        <begin position="202"/>
        <end position="228"/>
    </location>
</feature>
<sequence>MAESSIASAVALPEPPQYPGLEALPKRRQSISSNSSSKRRRLSADGFSERANQSTPPSSSNTQRLNGSSDVKAADKPKPGRDEELKRGRRLFGALLGTLSQSSSTPAQRKRSEIDKKQQAKLELQDKEYNELTKKKYEDLLASRRKDQVLYDSQSAEIRHSNKLAMAHFLRTETEPSLYYRPWYLRPQDETKIQSQIAEAKSSIEKERMDSSSRYKQHESTIHEREITVDNPDDNSAEDKATKDTTDLIGSNTNDPLEQTSEAPQRTLIDTTLVPVPHATQGPSGLDEEHSGIVLRSSTERRYLLATPPDGKYRATIFLIHGFPDLSMGWRYQIPTLLNLGLRVVAPDCMSYGRTEAPKFNTESAWRYGYRQCAKDMRELARQLGASKVILGGHDWGGAIVYRIALYEPDFVTYVFSVCTPYWPPSKQYLSLEQIIAKIPFFGYQAQLTNAGLEDIIRSKEDIRQF</sequence>
<organism evidence="4 5">
    <name type="scientific">Trichophyton violaceum</name>
    <dbReference type="NCBI Taxonomy" id="34388"/>
    <lineage>
        <taxon>Eukaryota</taxon>
        <taxon>Fungi</taxon>
        <taxon>Dikarya</taxon>
        <taxon>Ascomycota</taxon>
        <taxon>Pezizomycotina</taxon>
        <taxon>Eurotiomycetes</taxon>
        <taxon>Eurotiomycetidae</taxon>
        <taxon>Onygenales</taxon>
        <taxon>Arthrodermataceae</taxon>
        <taxon>Trichophyton</taxon>
    </lineage>
</organism>
<evidence type="ECO:0000259" key="2">
    <source>
        <dbReference type="Pfam" id="PF00561"/>
    </source>
</evidence>
<dbReference type="Gene3D" id="3.40.50.1820">
    <property type="entry name" value="alpha/beta hydrolase"/>
    <property type="match status" value="1"/>
</dbReference>
<dbReference type="GO" id="GO:0047372">
    <property type="term" value="F:monoacylglycerol lipase activity"/>
    <property type="evidence" value="ECO:0007669"/>
    <property type="project" value="TreeGrafter"/>
</dbReference>
<feature type="compositionally biased region" description="Polar residues" evidence="1">
    <location>
        <begin position="50"/>
        <end position="69"/>
    </location>
</feature>